<dbReference type="InterPro" id="IPR035906">
    <property type="entry name" value="MetI-like_sf"/>
</dbReference>
<dbReference type="GO" id="GO:0055085">
    <property type="term" value="P:transmembrane transport"/>
    <property type="evidence" value="ECO:0007669"/>
    <property type="project" value="InterPro"/>
</dbReference>
<protein>
    <submittedName>
        <fullName evidence="10">ABC transporter permease</fullName>
    </submittedName>
</protein>
<gene>
    <name evidence="10" type="ORF">EOE48_18115</name>
</gene>
<keyword evidence="7 8" id="KW-0472">Membrane</keyword>
<dbReference type="CDD" id="cd06261">
    <property type="entry name" value="TM_PBP2"/>
    <property type="match status" value="1"/>
</dbReference>
<dbReference type="SUPFAM" id="SSF161098">
    <property type="entry name" value="MetI-like"/>
    <property type="match status" value="1"/>
</dbReference>
<evidence type="ECO:0000256" key="7">
    <source>
        <dbReference type="ARBA" id="ARBA00023136"/>
    </source>
</evidence>
<dbReference type="Gene3D" id="1.10.3720.10">
    <property type="entry name" value="MetI-like"/>
    <property type="match status" value="1"/>
</dbReference>
<reference evidence="10 11" key="1">
    <citation type="submission" date="2019-01" db="EMBL/GenBank/DDBJ databases">
        <authorList>
            <person name="Chen W.-M."/>
        </authorList>
    </citation>
    <scope>NUCLEOTIDE SEQUENCE [LARGE SCALE GENOMIC DNA]</scope>
    <source>
        <strain evidence="10 11">TER-1</strain>
    </source>
</reference>
<dbReference type="OrthoDB" id="9807047at2"/>
<dbReference type="RefSeq" id="WP_127731691.1">
    <property type="nucleotide sequence ID" value="NZ_SACP01000018.1"/>
</dbReference>
<dbReference type="PANTHER" id="PTHR42929">
    <property type="entry name" value="INNER MEMBRANE ABC TRANSPORTER PERMEASE PROTEIN YDCU-RELATED-RELATED"/>
    <property type="match status" value="1"/>
</dbReference>
<organism evidence="10 11">
    <name type="scientific">Methylobacterium oryzihabitans</name>
    <dbReference type="NCBI Taxonomy" id="2499852"/>
    <lineage>
        <taxon>Bacteria</taxon>
        <taxon>Pseudomonadati</taxon>
        <taxon>Pseudomonadota</taxon>
        <taxon>Alphaproteobacteria</taxon>
        <taxon>Hyphomicrobiales</taxon>
        <taxon>Methylobacteriaceae</taxon>
        <taxon>Methylobacterium</taxon>
    </lineage>
</organism>
<feature type="transmembrane region" description="Helical" evidence="8">
    <location>
        <begin position="272"/>
        <end position="291"/>
    </location>
</feature>
<keyword evidence="5 8" id="KW-0812">Transmembrane</keyword>
<keyword evidence="11" id="KW-1185">Reference proteome</keyword>
<evidence type="ECO:0000256" key="4">
    <source>
        <dbReference type="ARBA" id="ARBA00022475"/>
    </source>
</evidence>
<evidence type="ECO:0000256" key="1">
    <source>
        <dbReference type="ARBA" id="ARBA00004651"/>
    </source>
</evidence>
<dbReference type="EMBL" id="SACP01000018">
    <property type="protein sequence ID" value="RVU15979.1"/>
    <property type="molecule type" value="Genomic_DNA"/>
</dbReference>
<keyword evidence="3 8" id="KW-0813">Transport</keyword>
<accession>A0A437P101</accession>
<dbReference type="PANTHER" id="PTHR42929:SF5">
    <property type="entry name" value="ABC TRANSPORTER PERMEASE PROTEIN"/>
    <property type="match status" value="1"/>
</dbReference>
<proteinExistence type="inferred from homology"/>
<feature type="transmembrane region" description="Helical" evidence="8">
    <location>
        <begin position="170"/>
        <end position="192"/>
    </location>
</feature>
<dbReference type="Proteomes" id="UP000286997">
    <property type="component" value="Unassembled WGS sequence"/>
</dbReference>
<evidence type="ECO:0000256" key="5">
    <source>
        <dbReference type="ARBA" id="ARBA00022692"/>
    </source>
</evidence>
<comment type="caution">
    <text evidence="10">The sequence shown here is derived from an EMBL/GenBank/DDBJ whole genome shotgun (WGS) entry which is preliminary data.</text>
</comment>
<comment type="similarity">
    <text evidence="2">Belongs to the binding-protein-dependent transport system permease family. CysTW subfamily.</text>
</comment>
<dbReference type="GO" id="GO:0005886">
    <property type="term" value="C:plasma membrane"/>
    <property type="evidence" value="ECO:0007669"/>
    <property type="project" value="UniProtKB-SubCell"/>
</dbReference>
<evidence type="ECO:0000256" key="8">
    <source>
        <dbReference type="RuleBase" id="RU363032"/>
    </source>
</evidence>
<evidence type="ECO:0000256" key="6">
    <source>
        <dbReference type="ARBA" id="ARBA00022989"/>
    </source>
</evidence>
<evidence type="ECO:0000256" key="3">
    <source>
        <dbReference type="ARBA" id="ARBA00022448"/>
    </source>
</evidence>
<keyword evidence="6 8" id="KW-1133">Transmembrane helix</keyword>
<keyword evidence="4" id="KW-1003">Cell membrane</keyword>
<feature type="transmembrane region" description="Helical" evidence="8">
    <location>
        <begin position="90"/>
        <end position="110"/>
    </location>
</feature>
<dbReference type="PROSITE" id="PS50928">
    <property type="entry name" value="ABC_TM1"/>
    <property type="match status" value="1"/>
</dbReference>
<dbReference type="Pfam" id="PF00528">
    <property type="entry name" value="BPD_transp_1"/>
    <property type="match status" value="1"/>
</dbReference>
<sequence>MTTVKADPVPAALAEPAPARRRGTPYRLASSSWTVPVMVFLGFFFVIPLGANLWRSVATGDALVHGPFAFYAKLLGDAYYAGILAETLKVGVIATLASLVVGYPVAYFMVRYAGRWNGLIVFLLIAPLLTSIIMRTFGWRVLLARKGPVTLLLHDWGLIARPTNLADDPIAVYVALVHVLVPFMVLSIVAVLQQVDVRLEESSRVLGAGPLATFFRITLPLSLDGVATGCILVFVVTNGSFLTMLLLGGGKVTTLSLLIYQQFNVAQDTGFAAAMGNLLLFMALICLALQARFLRREGVKA</sequence>
<feature type="transmembrane region" description="Helical" evidence="8">
    <location>
        <begin position="117"/>
        <end position="137"/>
    </location>
</feature>
<dbReference type="AlphaFoldDB" id="A0A437P101"/>
<feature type="domain" description="ABC transmembrane type-1" evidence="9">
    <location>
        <begin position="84"/>
        <end position="290"/>
    </location>
</feature>
<name>A0A437P101_9HYPH</name>
<comment type="subcellular location">
    <subcellularLocation>
        <location evidence="1 8">Cell membrane</location>
        <topology evidence="1 8">Multi-pass membrane protein</topology>
    </subcellularLocation>
</comment>
<evidence type="ECO:0000256" key="2">
    <source>
        <dbReference type="ARBA" id="ARBA00007069"/>
    </source>
</evidence>
<evidence type="ECO:0000313" key="11">
    <source>
        <dbReference type="Proteomes" id="UP000286997"/>
    </source>
</evidence>
<dbReference type="InterPro" id="IPR000515">
    <property type="entry name" value="MetI-like"/>
</dbReference>
<feature type="transmembrane region" description="Helical" evidence="8">
    <location>
        <begin position="28"/>
        <end position="47"/>
    </location>
</feature>
<evidence type="ECO:0000313" key="10">
    <source>
        <dbReference type="EMBL" id="RVU15979.1"/>
    </source>
</evidence>
<evidence type="ECO:0000259" key="9">
    <source>
        <dbReference type="PROSITE" id="PS50928"/>
    </source>
</evidence>